<keyword evidence="2" id="KW-1185">Reference proteome</keyword>
<dbReference type="OrthoDB" id="9823401at2"/>
<protein>
    <submittedName>
        <fullName evidence="1">Uncharacterized protein</fullName>
    </submittedName>
</protein>
<accession>A0A1K2IP52</accession>
<proteinExistence type="predicted"/>
<gene>
    <name evidence="1" type="ORF">SAMN05216324_10593</name>
</gene>
<dbReference type="RefSeq" id="WP_072409088.1">
    <property type="nucleotide sequence ID" value="NZ_FPKW01000005.1"/>
</dbReference>
<dbReference type="EMBL" id="FPKW01000005">
    <property type="protein sequence ID" value="SFZ93475.1"/>
    <property type="molecule type" value="Genomic_DNA"/>
</dbReference>
<dbReference type="STRING" id="1612149.SAMN05216324_10593"/>
<evidence type="ECO:0000313" key="2">
    <source>
        <dbReference type="Proteomes" id="UP000182034"/>
    </source>
</evidence>
<evidence type="ECO:0000313" key="1">
    <source>
        <dbReference type="EMBL" id="SFZ93475.1"/>
    </source>
</evidence>
<dbReference type="Proteomes" id="UP000182034">
    <property type="component" value="Unassembled WGS sequence"/>
</dbReference>
<reference evidence="2" key="1">
    <citation type="submission" date="2016-10" db="EMBL/GenBank/DDBJ databases">
        <authorList>
            <person name="Varghese N."/>
            <person name="Submissions S."/>
        </authorList>
    </citation>
    <scope>NUCLEOTIDE SEQUENCE [LARGE SCALE GENOMIC DNA]</scope>
    <source>
        <strain evidence="2">SUR2</strain>
    </source>
</reference>
<dbReference type="AlphaFoldDB" id="A0A1K2IP52"/>
<name>A0A1K2IP52_9FLAO</name>
<sequence length="203" mass="24046">MEHNAELQLKETISQMVEKCLVVDLQEIFMGKKNYKSILELILDYEKYWNTSVNEISMTAKISKIRIQAIISETFQAIRKTYPQQPLYSDLSHIRDKYVNKLSSDLYHTVSDYLKEDTKTIKYKNSDDLKFIYESMINHYFIKTLNVKEKLAKGYMIEENLTEKVIHNVFYQLNKTYTEEGNSNNLDLQSLLLKMENLNTKKN</sequence>
<organism evidence="1 2">
    <name type="scientific">Chryseobacterium limigenitum</name>
    <dbReference type="NCBI Taxonomy" id="1612149"/>
    <lineage>
        <taxon>Bacteria</taxon>
        <taxon>Pseudomonadati</taxon>
        <taxon>Bacteroidota</taxon>
        <taxon>Flavobacteriia</taxon>
        <taxon>Flavobacteriales</taxon>
        <taxon>Weeksellaceae</taxon>
        <taxon>Chryseobacterium group</taxon>
        <taxon>Chryseobacterium</taxon>
    </lineage>
</organism>